<protein>
    <recommendedName>
        <fullName evidence="7">Inorganic pyrophosphatase</fullName>
        <ecNumber evidence="7">3.6.1.1</ecNumber>
    </recommendedName>
    <alternativeName>
        <fullName evidence="7">Pyrophosphate phospho-hydrolase</fullName>
        <shortName evidence="7">PPase</shortName>
    </alternativeName>
</protein>
<keyword evidence="4 7" id="KW-0378">Hydrolase</keyword>
<evidence type="ECO:0000256" key="5">
    <source>
        <dbReference type="ARBA" id="ARBA00022842"/>
    </source>
</evidence>
<comment type="cofactor">
    <cofactor evidence="1 7">
        <name>Mg(2+)</name>
        <dbReference type="ChEBI" id="CHEBI:18420"/>
    </cofactor>
</comment>
<keyword evidence="3 7" id="KW-0479">Metal-binding</keyword>
<dbReference type="HAMAP" id="MF_00209">
    <property type="entry name" value="Inorganic_PPase"/>
    <property type="match status" value="1"/>
</dbReference>
<keyword evidence="5 7" id="KW-0460">Magnesium</keyword>
<dbReference type="Proteomes" id="UP000229600">
    <property type="component" value="Unassembled WGS sequence"/>
</dbReference>
<feature type="binding site" evidence="7">
    <location>
        <position position="140"/>
    </location>
    <ligand>
        <name>substrate</name>
    </ligand>
</feature>
<feature type="binding site" evidence="7">
    <location>
        <position position="71"/>
    </location>
    <ligand>
        <name>Mg(2+)</name>
        <dbReference type="ChEBI" id="CHEBI:18420"/>
        <label>1</label>
    </ligand>
</feature>
<comment type="function">
    <text evidence="7">Catalyzes the hydrolysis of inorganic pyrophosphate (PPi) forming two phosphate ions.</text>
</comment>
<feature type="binding site" evidence="7">
    <location>
        <position position="103"/>
    </location>
    <ligand>
        <name>Mg(2+)</name>
        <dbReference type="ChEBI" id="CHEBI:18420"/>
        <label>1</label>
    </ligand>
</feature>
<dbReference type="InterPro" id="IPR008162">
    <property type="entry name" value="Pyrophosphatase"/>
</dbReference>
<dbReference type="EMBL" id="PCWN01000007">
    <property type="protein sequence ID" value="PIR03930.1"/>
    <property type="molecule type" value="Genomic_DNA"/>
</dbReference>
<sequence>MNLWHDVSLGEKAPEKFNVIVEVPKGSRNKYELDKDTGMIKLDRANYSFAAYPFEYCFVPQTLWDDGDAIDVVLLATHPLFPGVLVEARPVAFMKMIDSGEDDSKIIAVPTCDKRFDNIQDLSDLNPHNLKEIQHFFETYKALKGETPDQYKVEVPGFEPKNMAIEALNKSVKLYQEKFAK</sequence>
<dbReference type="AlphaFoldDB" id="A0A2H0N4V4"/>
<feature type="binding site" evidence="7">
    <location>
        <position position="66"/>
    </location>
    <ligand>
        <name>Mg(2+)</name>
        <dbReference type="ChEBI" id="CHEBI:18420"/>
        <label>1</label>
    </ligand>
</feature>
<proteinExistence type="inferred from homology"/>
<comment type="caution">
    <text evidence="8">The sequence shown here is derived from an EMBL/GenBank/DDBJ whole genome shotgun (WGS) entry which is preliminary data.</text>
</comment>
<comment type="similarity">
    <text evidence="7">Belongs to the PPase family.</text>
</comment>
<dbReference type="GO" id="GO:0005737">
    <property type="term" value="C:cytoplasm"/>
    <property type="evidence" value="ECO:0007669"/>
    <property type="project" value="UniProtKB-SubCell"/>
</dbReference>
<dbReference type="PANTHER" id="PTHR10286">
    <property type="entry name" value="INORGANIC PYROPHOSPHATASE"/>
    <property type="match status" value="1"/>
</dbReference>
<gene>
    <name evidence="7" type="primary">ppa</name>
    <name evidence="8" type="ORF">COV59_01965</name>
</gene>
<keyword evidence="2 7" id="KW-0963">Cytoplasm</keyword>
<dbReference type="Pfam" id="PF00719">
    <property type="entry name" value="Pyrophosphatase"/>
    <property type="match status" value="1"/>
</dbReference>
<dbReference type="CDD" id="cd00412">
    <property type="entry name" value="pyrophosphatase"/>
    <property type="match status" value="1"/>
</dbReference>
<comment type="catalytic activity">
    <reaction evidence="6 7">
        <text>diphosphate + H2O = 2 phosphate + H(+)</text>
        <dbReference type="Rhea" id="RHEA:24576"/>
        <dbReference type="ChEBI" id="CHEBI:15377"/>
        <dbReference type="ChEBI" id="CHEBI:15378"/>
        <dbReference type="ChEBI" id="CHEBI:33019"/>
        <dbReference type="ChEBI" id="CHEBI:43474"/>
        <dbReference type="EC" id="3.6.1.1"/>
    </reaction>
</comment>
<evidence type="ECO:0000256" key="4">
    <source>
        <dbReference type="ARBA" id="ARBA00022801"/>
    </source>
</evidence>
<dbReference type="FunFam" id="3.90.80.10:FF:000003">
    <property type="entry name" value="Inorganic pyrophosphatase"/>
    <property type="match status" value="1"/>
</dbReference>
<feature type="binding site" evidence="7">
    <location>
        <position position="56"/>
    </location>
    <ligand>
        <name>substrate</name>
    </ligand>
</feature>
<dbReference type="EC" id="3.6.1.1" evidence="7"/>
<evidence type="ECO:0000256" key="7">
    <source>
        <dbReference type="HAMAP-Rule" id="MF_00209"/>
    </source>
</evidence>
<evidence type="ECO:0000313" key="8">
    <source>
        <dbReference type="EMBL" id="PIR03930.1"/>
    </source>
</evidence>
<organism evidence="8 9">
    <name type="scientific">Candidatus Magasanikbacteria bacterium CG11_big_fil_rev_8_21_14_0_20_39_34</name>
    <dbReference type="NCBI Taxonomy" id="1974653"/>
    <lineage>
        <taxon>Bacteria</taxon>
        <taxon>Candidatus Magasanikiibacteriota</taxon>
    </lineage>
</organism>
<dbReference type="SUPFAM" id="SSF50324">
    <property type="entry name" value="Inorganic pyrophosphatase"/>
    <property type="match status" value="1"/>
</dbReference>
<evidence type="ECO:0000256" key="6">
    <source>
        <dbReference type="ARBA" id="ARBA00047820"/>
    </source>
</evidence>
<evidence type="ECO:0000256" key="1">
    <source>
        <dbReference type="ARBA" id="ARBA00001946"/>
    </source>
</evidence>
<dbReference type="InterPro" id="IPR036649">
    <property type="entry name" value="Pyrophosphatase_sf"/>
</dbReference>
<evidence type="ECO:0000256" key="2">
    <source>
        <dbReference type="ARBA" id="ARBA00022490"/>
    </source>
</evidence>
<comment type="subcellular location">
    <subcellularLocation>
        <location evidence="7">Cytoplasm</location>
    </subcellularLocation>
</comment>
<feature type="binding site" evidence="7">
    <location>
        <position position="44"/>
    </location>
    <ligand>
        <name>substrate</name>
    </ligand>
</feature>
<feature type="binding site" evidence="7">
    <location>
        <position position="71"/>
    </location>
    <ligand>
        <name>Mg(2+)</name>
        <dbReference type="ChEBI" id="CHEBI:18420"/>
        <label>2</label>
    </ligand>
</feature>
<accession>A0A2H0N4V4</accession>
<dbReference type="GO" id="GO:0000287">
    <property type="term" value="F:magnesium ion binding"/>
    <property type="evidence" value="ECO:0007669"/>
    <property type="project" value="UniProtKB-UniRule"/>
</dbReference>
<evidence type="ECO:0000256" key="3">
    <source>
        <dbReference type="ARBA" id="ARBA00022723"/>
    </source>
</evidence>
<evidence type="ECO:0000313" key="9">
    <source>
        <dbReference type="Proteomes" id="UP000229600"/>
    </source>
</evidence>
<dbReference type="GO" id="GO:0006796">
    <property type="term" value="P:phosphate-containing compound metabolic process"/>
    <property type="evidence" value="ECO:0007669"/>
    <property type="project" value="InterPro"/>
</dbReference>
<dbReference type="GO" id="GO:0004427">
    <property type="term" value="F:inorganic diphosphate phosphatase activity"/>
    <property type="evidence" value="ECO:0007669"/>
    <property type="project" value="UniProtKB-UniRule"/>
</dbReference>
<reference evidence="8 9" key="1">
    <citation type="submission" date="2017-09" db="EMBL/GenBank/DDBJ databases">
        <title>Depth-based differentiation of microbial function through sediment-hosted aquifers and enrichment of novel symbionts in the deep terrestrial subsurface.</title>
        <authorList>
            <person name="Probst A.J."/>
            <person name="Ladd B."/>
            <person name="Jarett J.K."/>
            <person name="Geller-Mcgrath D.E."/>
            <person name="Sieber C.M."/>
            <person name="Emerson J.B."/>
            <person name="Anantharaman K."/>
            <person name="Thomas B.C."/>
            <person name="Malmstrom R."/>
            <person name="Stieglmeier M."/>
            <person name="Klingl A."/>
            <person name="Woyke T."/>
            <person name="Ryan C.M."/>
            <person name="Banfield J.F."/>
        </authorList>
    </citation>
    <scope>NUCLEOTIDE SEQUENCE [LARGE SCALE GENOMIC DNA]</scope>
    <source>
        <strain evidence="8">CG11_big_fil_rev_8_21_14_0_20_39_34</strain>
    </source>
</reference>
<comment type="subunit">
    <text evidence="7">Homohexamer.</text>
</comment>
<feature type="binding site" evidence="7">
    <location>
        <position position="30"/>
    </location>
    <ligand>
        <name>substrate</name>
    </ligand>
</feature>
<name>A0A2H0N4V4_9BACT</name>
<dbReference type="Gene3D" id="3.90.80.10">
    <property type="entry name" value="Inorganic pyrophosphatase"/>
    <property type="match status" value="1"/>
</dbReference>